<reference evidence="3" key="1">
    <citation type="journal article" date="2023" name="Mol. Biol. Evol.">
        <title>Third-Generation Sequencing Reveals the Adaptive Role of the Epigenome in Three Deep-Sea Polychaetes.</title>
        <authorList>
            <person name="Perez M."/>
            <person name="Aroh O."/>
            <person name="Sun Y."/>
            <person name="Lan Y."/>
            <person name="Juniper S.K."/>
            <person name="Young C.R."/>
            <person name="Angers B."/>
            <person name="Qian P.Y."/>
        </authorList>
    </citation>
    <scope>NUCLEOTIDE SEQUENCE</scope>
    <source>
        <strain evidence="3">P08H-3</strain>
    </source>
</reference>
<keyword evidence="1" id="KW-0175">Coiled coil</keyword>
<sequence length="281" mass="33191">MQAQDVILPELRPKPHHPPVPRRYEETRPATEKAIWSQANAIKEEALEATRKRLQAEHNRTVKKINRAHEKTLQDELTHLRALLEQAKEDAVNQMKLECDRKQQEALLQVEQLWQRKLIQLVEAAHLEEQKIAAENTTRVARQHEQEIDELESKLNQEKEQTLTELQQKCDAVKELAIKKAKTEEHNLAEGRMNHFKDLFEKQVRILHNKIGSLQHDIGELNQEKNKIIQQRIAVQQELVETRKEFQRFINTVYPFNKTDSRYVIPMIRSFSEQNWLDDSC</sequence>
<evidence type="ECO:0000256" key="1">
    <source>
        <dbReference type="SAM" id="Coils"/>
    </source>
</evidence>
<dbReference type="PANTHER" id="PTHR34645">
    <property type="entry name" value="SIMILAR TO HYPOTHETICAL PROTEIN"/>
    <property type="match status" value="1"/>
</dbReference>
<evidence type="ECO:0000313" key="4">
    <source>
        <dbReference type="Proteomes" id="UP001208570"/>
    </source>
</evidence>
<proteinExistence type="predicted"/>
<comment type="caution">
    <text evidence="3">The sequence shown here is derived from an EMBL/GenBank/DDBJ whole genome shotgun (WGS) entry which is preliminary data.</text>
</comment>
<accession>A0AAD9K456</accession>
<feature type="coiled-coil region" evidence="1">
    <location>
        <begin position="39"/>
        <end position="176"/>
    </location>
</feature>
<feature type="region of interest" description="Disordered" evidence="2">
    <location>
        <begin position="1"/>
        <end position="29"/>
    </location>
</feature>
<dbReference type="AlphaFoldDB" id="A0AAD9K456"/>
<gene>
    <name evidence="3" type="ORF">LSH36_74g00027</name>
</gene>
<name>A0AAD9K456_9ANNE</name>
<evidence type="ECO:0000256" key="2">
    <source>
        <dbReference type="SAM" id="MobiDB-lite"/>
    </source>
</evidence>
<organism evidence="3 4">
    <name type="scientific">Paralvinella palmiformis</name>
    <dbReference type="NCBI Taxonomy" id="53620"/>
    <lineage>
        <taxon>Eukaryota</taxon>
        <taxon>Metazoa</taxon>
        <taxon>Spiralia</taxon>
        <taxon>Lophotrochozoa</taxon>
        <taxon>Annelida</taxon>
        <taxon>Polychaeta</taxon>
        <taxon>Sedentaria</taxon>
        <taxon>Canalipalpata</taxon>
        <taxon>Terebellida</taxon>
        <taxon>Terebelliformia</taxon>
        <taxon>Alvinellidae</taxon>
        <taxon>Paralvinella</taxon>
    </lineage>
</organism>
<dbReference type="PANTHER" id="PTHR34645:SF1">
    <property type="entry name" value="GENE 136-RELATED"/>
    <property type="match status" value="1"/>
</dbReference>
<dbReference type="InterPro" id="IPR038927">
    <property type="entry name" value="C6orf163"/>
</dbReference>
<evidence type="ECO:0000313" key="3">
    <source>
        <dbReference type="EMBL" id="KAK2163753.1"/>
    </source>
</evidence>
<dbReference type="Proteomes" id="UP001208570">
    <property type="component" value="Unassembled WGS sequence"/>
</dbReference>
<dbReference type="EMBL" id="JAODUP010000074">
    <property type="protein sequence ID" value="KAK2163753.1"/>
    <property type="molecule type" value="Genomic_DNA"/>
</dbReference>
<protein>
    <submittedName>
        <fullName evidence="3">Uncharacterized protein</fullName>
    </submittedName>
</protein>
<keyword evidence="4" id="KW-1185">Reference proteome</keyword>